<gene>
    <name evidence="3" type="ORF">L0M14_20415</name>
</gene>
<proteinExistence type="predicted"/>
<evidence type="ECO:0000259" key="2">
    <source>
        <dbReference type="Pfam" id="PF13524"/>
    </source>
</evidence>
<feature type="domain" description="Spore protein YkvP/CgeB glycosyl transferase-like" evidence="2">
    <location>
        <begin position="234"/>
        <end position="344"/>
    </location>
</feature>
<dbReference type="Proteomes" id="UP001649230">
    <property type="component" value="Chromosome"/>
</dbReference>
<dbReference type="EMBL" id="CP090978">
    <property type="protein sequence ID" value="UJF32078.1"/>
    <property type="molecule type" value="Genomic_DNA"/>
</dbReference>
<evidence type="ECO:0000313" key="3">
    <source>
        <dbReference type="EMBL" id="UJF32078.1"/>
    </source>
</evidence>
<accession>A0ABY3SDN3</accession>
<protein>
    <submittedName>
        <fullName evidence="3">DUF3880 domain-containing protein</fullName>
    </submittedName>
</protein>
<evidence type="ECO:0000256" key="1">
    <source>
        <dbReference type="SAM" id="MobiDB-lite"/>
    </source>
</evidence>
<sequence length="359" mass="41133">MRKRRKAVRTGRLGPGIPGKRPLHSIRPADRPMGPSPEWLAGNQAGYQSGWSHGYHMGRCKKIMKDIRPGQGILWNLRVMYVKADGAPYAAMDIGIADALRKLVREAIVVNPSEDVVAIAQQTRPDLVLVLDAIGQSFPVHKVDAIRESGIRTAIWLPDDPYHSDQTIQIVPHYDYIFTLEMSCVDVYRSLGCPNVHYLPFGINPDTIGLDYVSTSYRKDICFIGSAFWNRVAFIDEMADYLKDKNVFINGYWWDRMSNYQKLAHKIQGYWLSPEETFKYYYASKIVINLHRSIDDESHNSNSRQIPAYSPNPRLFDISACGTLQLTDVRQELTNLYTPGEEWIHSARLRSLWRRLTTI</sequence>
<dbReference type="InterPro" id="IPR055259">
    <property type="entry name" value="YkvP/CgeB_Glyco_trans-like"/>
</dbReference>
<reference evidence="3 4" key="1">
    <citation type="journal article" date="2024" name="Int. J. Syst. Evol. Microbiol.">
        <title>Paenibacillus hexagrammi sp. nov., a novel bacterium isolated from the gut content of Hexagrammos agrammus.</title>
        <authorList>
            <person name="Jung H.K."/>
            <person name="Kim D.G."/>
            <person name="Zin H."/>
            <person name="Park J."/>
            <person name="Jung H."/>
            <person name="Kim Y.O."/>
            <person name="Kong H.J."/>
            <person name="Kim J.W."/>
            <person name="Kim Y.S."/>
        </authorList>
    </citation>
    <scope>NUCLEOTIDE SEQUENCE [LARGE SCALE GENOMIC DNA]</scope>
    <source>
        <strain evidence="3 4">YPD9-1</strain>
    </source>
</reference>
<keyword evidence="4" id="KW-1185">Reference proteome</keyword>
<feature type="region of interest" description="Disordered" evidence="1">
    <location>
        <begin position="1"/>
        <end position="27"/>
    </location>
</feature>
<dbReference type="Pfam" id="PF13524">
    <property type="entry name" value="Glyco_trans_1_2"/>
    <property type="match status" value="1"/>
</dbReference>
<organism evidence="3 4">
    <name type="scientific">Paenibacillus hexagrammi</name>
    <dbReference type="NCBI Taxonomy" id="2908839"/>
    <lineage>
        <taxon>Bacteria</taxon>
        <taxon>Bacillati</taxon>
        <taxon>Bacillota</taxon>
        <taxon>Bacilli</taxon>
        <taxon>Bacillales</taxon>
        <taxon>Paenibacillaceae</taxon>
        <taxon>Paenibacillus</taxon>
    </lineage>
</organism>
<name>A0ABY3SDN3_9BACL</name>
<evidence type="ECO:0000313" key="4">
    <source>
        <dbReference type="Proteomes" id="UP001649230"/>
    </source>
</evidence>